<dbReference type="PRINTS" id="PR00081">
    <property type="entry name" value="GDHRDH"/>
</dbReference>
<comment type="similarity">
    <text evidence="1">Belongs to the short-chain dehydrogenases/reductases (SDR) family.</text>
</comment>
<dbReference type="EMBL" id="CP130318">
    <property type="protein sequence ID" value="WNQ13217.1"/>
    <property type="molecule type" value="Genomic_DNA"/>
</dbReference>
<dbReference type="RefSeq" id="WP_315606997.1">
    <property type="nucleotide sequence ID" value="NZ_CP130318.1"/>
</dbReference>
<dbReference type="SUPFAM" id="SSF51735">
    <property type="entry name" value="NAD(P)-binding Rossmann-fold domains"/>
    <property type="match status" value="1"/>
</dbReference>
<dbReference type="AlphaFoldDB" id="A0AA96LKT1"/>
<dbReference type="PRINTS" id="PR00080">
    <property type="entry name" value="SDRFAMILY"/>
</dbReference>
<proteinExistence type="inferred from homology"/>
<organism evidence="2 3">
    <name type="scientific">Paenibacillus aurantius</name>
    <dbReference type="NCBI Taxonomy" id="2918900"/>
    <lineage>
        <taxon>Bacteria</taxon>
        <taxon>Bacillati</taxon>
        <taxon>Bacillota</taxon>
        <taxon>Bacilli</taxon>
        <taxon>Bacillales</taxon>
        <taxon>Paenibacillaceae</taxon>
        <taxon>Paenibacillus</taxon>
    </lineage>
</organism>
<dbReference type="Gene3D" id="3.40.50.720">
    <property type="entry name" value="NAD(P)-binding Rossmann-like Domain"/>
    <property type="match status" value="1"/>
</dbReference>
<dbReference type="PANTHER" id="PTHR42760">
    <property type="entry name" value="SHORT-CHAIN DEHYDROGENASES/REDUCTASES FAMILY MEMBER"/>
    <property type="match status" value="1"/>
</dbReference>
<dbReference type="InterPro" id="IPR036291">
    <property type="entry name" value="NAD(P)-bd_dom_sf"/>
</dbReference>
<sequence>MSICSSFSLEGKVALVTGGSGKYGRQITKALVEAGARTYISSRRRDQLSAIENEFRSEGCSIRALYMEQEDEASILAMRDEIVSTEGRFDILVNNAVARTMSGWDDSAESFARSMTANATGLFLITRAFGDVMAEQGSGSIINIGSIQGMIGPDGQLYEGLDFHGFVPDYFFHKGGMINFTRFAAAYYGPRQVRCNCISPGGFWTERTPEEFVKRYSARTFLNRMAGESDLMGAVIFLASDASLYITGTNLPVDGGYTAK</sequence>
<evidence type="ECO:0000313" key="2">
    <source>
        <dbReference type="EMBL" id="WNQ13217.1"/>
    </source>
</evidence>
<name>A0AA96LKT1_9BACL</name>
<evidence type="ECO:0000256" key="1">
    <source>
        <dbReference type="ARBA" id="ARBA00006484"/>
    </source>
</evidence>
<gene>
    <name evidence="2" type="ORF">MJA45_09395</name>
</gene>
<reference evidence="2 3" key="1">
    <citation type="submission" date="2022-02" db="EMBL/GenBank/DDBJ databases">
        <title>Paenibacillus sp. MBLB1776 Whole Genome Shotgun Sequencing.</title>
        <authorList>
            <person name="Hwang C.Y."/>
            <person name="Cho E.-S."/>
            <person name="Seo M.-J."/>
        </authorList>
    </citation>
    <scope>NUCLEOTIDE SEQUENCE [LARGE SCALE GENOMIC DNA]</scope>
    <source>
        <strain evidence="2 3">MBLB1776</strain>
    </source>
</reference>
<dbReference type="Proteomes" id="UP001305702">
    <property type="component" value="Chromosome"/>
</dbReference>
<dbReference type="InterPro" id="IPR002347">
    <property type="entry name" value="SDR_fam"/>
</dbReference>
<keyword evidence="3" id="KW-1185">Reference proteome</keyword>
<protein>
    <submittedName>
        <fullName evidence="2">SDR family oxidoreductase</fullName>
    </submittedName>
</protein>
<dbReference type="GO" id="GO:0016616">
    <property type="term" value="F:oxidoreductase activity, acting on the CH-OH group of donors, NAD or NADP as acceptor"/>
    <property type="evidence" value="ECO:0007669"/>
    <property type="project" value="TreeGrafter"/>
</dbReference>
<dbReference type="KEGG" id="paun:MJA45_09395"/>
<dbReference type="Pfam" id="PF13561">
    <property type="entry name" value="adh_short_C2"/>
    <property type="match status" value="1"/>
</dbReference>
<evidence type="ECO:0000313" key="3">
    <source>
        <dbReference type="Proteomes" id="UP001305702"/>
    </source>
</evidence>
<accession>A0AA96LKT1</accession>